<dbReference type="EMBL" id="CADEAL010002258">
    <property type="protein sequence ID" value="CAB1439277.1"/>
    <property type="molecule type" value="Genomic_DNA"/>
</dbReference>
<proteinExistence type="predicted"/>
<dbReference type="AlphaFoldDB" id="A0A9N7UU12"/>
<gene>
    <name evidence="1" type="ORF">PLEPLA_LOCUS27096</name>
</gene>
<accession>A0A9N7UU12</accession>
<comment type="caution">
    <text evidence="1">The sequence shown here is derived from an EMBL/GenBank/DDBJ whole genome shotgun (WGS) entry which is preliminary data.</text>
</comment>
<evidence type="ECO:0000313" key="1">
    <source>
        <dbReference type="EMBL" id="CAB1439277.1"/>
    </source>
</evidence>
<keyword evidence="2" id="KW-1185">Reference proteome</keyword>
<organism evidence="1 2">
    <name type="scientific">Pleuronectes platessa</name>
    <name type="common">European plaice</name>
    <dbReference type="NCBI Taxonomy" id="8262"/>
    <lineage>
        <taxon>Eukaryota</taxon>
        <taxon>Metazoa</taxon>
        <taxon>Chordata</taxon>
        <taxon>Craniata</taxon>
        <taxon>Vertebrata</taxon>
        <taxon>Euteleostomi</taxon>
        <taxon>Actinopterygii</taxon>
        <taxon>Neopterygii</taxon>
        <taxon>Teleostei</taxon>
        <taxon>Neoteleostei</taxon>
        <taxon>Acanthomorphata</taxon>
        <taxon>Carangaria</taxon>
        <taxon>Pleuronectiformes</taxon>
        <taxon>Pleuronectoidei</taxon>
        <taxon>Pleuronectidae</taxon>
        <taxon>Pleuronectes</taxon>
    </lineage>
</organism>
<protein>
    <submittedName>
        <fullName evidence="1">Uncharacterized protein</fullName>
    </submittedName>
</protein>
<dbReference type="Proteomes" id="UP001153269">
    <property type="component" value="Unassembled WGS sequence"/>
</dbReference>
<name>A0A9N7UU12_PLEPL</name>
<reference evidence="1" key="1">
    <citation type="submission" date="2020-03" db="EMBL/GenBank/DDBJ databases">
        <authorList>
            <person name="Weist P."/>
        </authorList>
    </citation>
    <scope>NUCLEOTIDE SEQUENCE</scope>
</reference>
<sequence>MSPHRPGNDRLNDADWVVLALIFPLFHLQYLRWWVDERARVHPSPPSTDWLSAPLHRVADETAELLLEREFSSAPARARGSVTELQVEASPD</sequence>
<evidence type="ECO:0000313" key="2">
    <source>
        <dbReference type="Proteomes" id="UP001153269"/>
    </source>
</evidence>